<evidence type="ECO:0000256" key="7">
    <source>
        <dbReference type="ARBA" id="ARBA00023204"/>
    </source>
</evidence>
<evidence type="ECO:0000313" key="11">
    <source>
        <dbReference type="Proteomes" id="UP001465755"/>
    </source>
</evidence>
<dbReference type="NCBIfam" id="TIGR00587">
    <property type="entry name" value="nfo"/>
    <property type="match status" value="1"/>
</dbReference>
<dbReference type="InterPro" id="IPR013022">
    <property type="entry name" value="Xyl_isomerase-like_TIM-brl"/>
</dbReference>
<dbReference type="HAMAP" id="MF_00152">
    <property type="entry name" value="Nfo"/>
    <property type="match status" value="1"/>
</dbReference>
<gene>
    <name evidence="10" type="ORF">WJX73_010676</name>
</gene>
<keyword evidence="4" id="KW-0227">DNA damage</keyword>
<dbReference type="PROSITE" id="PS00729">
    <property type="entry name" value="AP_NUCLEASE_F2_1"/>
    <property type="match status" value="1"/>
</dbReference>
<evidence type="ECO:0000313" key="10">
    <source>
        <dbReference type="EMBL" id="KAK9788018.1"/>
    </source>
</evidence>
<dbReference type="NCBIfam" id="NF002199">
    <property type="entry name" value="PRK01060.1-4"/>
    <property type="match status" value="1"/>
</dbReference>
<dbReference type="InterPro" id="IPR036237">
    <property type="entry name" value="Xyl_isomerase-like_sf"/>
</dbReference>
<dbReference type="GO" id="GO:0008270">
    <property type="term" value="F:zinc ion binding"/>
    <property type="evidence" value="ECO:0007669"/>
    <property type="project" value="InterPro"/>
</dbReference>
<feature type="compositionally biased region" description="Low complexity" evidence="8">
    <location>
        <begin position="27"/>
        <end position="38"/>
    </location>
</feature>
<dbReference type="GO" id="GO:0003906">
    <property type="term" value="F:DNA-(apurinic or apyrimidinic site) endonuclease activity"/>
    <property type="evidence" value="ECO:0007669"/>
    <property type="project" value="TreeGrafter"/>
</dbReference>
<evidence type="ECO:0000259" key="9">
    <source>
        <dbReference type="Pfam" id="PF01261"/>
    </source>
</evidence>
<evidence type="ECO:0000256" key="4">
    <source>
        <dbReference type="ARBA" id="ARBA00022763"/>
    </source>
</evidence>
<feature type="compositionally biased region" description="Acidic residues" evidence="8">
    <location>
        <begin position="65"/>
        <end position="76"/>
    </location>
</feature>
<evidence type="ECO:0000256" key="6">
    <source>
        <dbReference type="ARBA" id="ARBA00022833"/>
    </source>
</evidence>
<dbReference type="InterPro" id="IPR001719">
    <property type="entry name" value="AP_endonuc_2"/>
</dbReference>
<dbReference type="GO" id="GO:0005739">
    <property type="term" value="C:mitochondrion"/>
    <property type="evidence" value="ECO:0007669"/>
    <property type="project" value="TreeGrafter"/>
</dbReference>
<dbReference type="SMART" id="SM00518">
    <property type="entry name" value="AP2Ec"/>
    <property type="match status" value="1"/>
</dbReference>
<dbReference type="GO" id="GO:0008081">
    <property type="term" value="F:phosphoric diester hydrolase activity"/>
    <property type="evidence" value="ECO:0007669"/>
    <property type="project" value="TreeGrafter"/>
</dbReference>
<protein>
    <recommendedName>
        <fullName evidence="9">Xylose isomerase-like TIM barrel domain-containing protein</fullName>
    </recommendedName>
</protein>
<name>A0AAW1NNL9_9CHLO</name>
<keyword evidence="11" id="KW-1185">Reference proteome</keyword>
<comment type="caution">
    <text evidence="10">The sequence shown here is derived from an EMBL/GenBank/DDBJ whole genome shotgun (WGS) entry which is preliminary data.</text>
</comment>
<dbReference type="EMBL" id="JALJOQ010000235">
    <property type="protein sequence ID" value="KAK9788018.1"/>
    <property type="molecule type" value="Genomic_DNA"/>
</dbReference>
<dbReference type="SUPFAM" id="SSF51658">
    <property type="entry name" value="Xylose isomerase-like"/>
    <property type="match status" value="1"/>
</dbReference>
<proteinExistence type="inferred from homology"/>
<sequence>MARTRAASKAHTSTTVPSAKKRRRVHTQAQATDIATDTVVKAPKRRRRPKEPKPRVMKTPYDVEVAIEGDPDEPDQVDQQSNGKAIPKKKVGRGKQPVLTKQATEIADEVLDQLPAAARDRFVGCHVSIGGGIERAVVNAAAMGCRGFALDTRNKQRWEHPPLDPERAAAFRKACIDFQISPKHILPHGSYLINLASIDPEISQKSYKGFLEELQRCEQLGLQLYNFHPGSTAGLCTPKESLERIADCINRAHASTKGVTIVLENMAGAGNSVGHSFENLRHIIDHVDDKSRVGVCLDTCHLYAAGFDVSTEEGYRDTFQKYGDIVGWEYLKALHVNDSKGALSSKRDRHENIGRGLIGLGCFQRLMNDDRFVNIPLIMETPMQCSGPKLNYSASLRDGCVAFQETEKDAGECTDKRDVRLLYNMCGKK</sequence>
<dbReference type="GO" id="GO:0006284">
    <property type="term" value="P:base-excision repair"/>
    <property type="evidence" value="ECO:0007669"/>
    <property type="project" value="TreeGrafter"/>
</dbReference>
<keyword evidence="5" id="KW-0378">Hydrolase</keyword>
<dbReference type="PROSITE" id="PS00730">
    <property type="entry name" value="AP_NUCLEASE_F2_2"/>
    <property type="match status" value="1"/>
</dbReference>
<keyword evidence="6" id="KW-0862">Zinc</keyword>
<organism evidence="10 11">
    <name type="scientific">Symbiochloris irregularis</name>
    <dbReference type="NCBI Taxonomy" id="706552"/>
    <lineage>
        <taxon>Eukaryota</taxon>
        <taxon>Viridiplantae</taxon>
        <taxon>Chlorophyta</taxon>
        <taxon>core chlorophytes</taxon>
        <taxon>Trebouxiophyceae</taxon>
        <taxon>Trebouxiales</taxon>
        <taxon>Trebouxiaceae</taxon>
        <taxon>Symbiochloris</taxon>
    </lineage>
</organism>
<evidence type="ECO:0000256" key="1">
    <source>
        <dbReference type="ARBA" id="ARBA00001947"/>
    </source>
</evidence>
<dbReference type="CDD" id="cd00019">
    <property type="entry name" value="AP2Ec"/>
    <property type="match status" value="1"/>
</dbReference>
<evidence type="ECO:0000256" key="2">
    <source>
        <dbReference type="ARBA" id="ARBA00005340"/>
    </source>
</evidence>
<dbReference type="PANTHER" id="PTHR21445">
    <property type="entry name" value="ENDONUCLEASE IV ENDODEOXYRIBONUCLEASE IV"/>
    <property type="match status" value="1"/>
</dbReference>
<reference evidence="10 11" key="1">
    <citation type="journal article" date="2024" name="Nat. Commun.">
        <title>Phylogenomics reveals the evolutionary origins of lichenization in chlorophyte algae.</title>
        <authorList>
            <person name="Puginier C."/>
            <person name="Libourel C."/>
            <person name="Otte J."/>
            <person name="Skaloud P."/>
            <person name="Haon M."/>
            <person name="Grisel S."/>
            <person name="Petersen M."/>
            <person name="Berrin J.G."/>
            <person name="Delaux P.M."/>
            <person name="Dal Grande F."/>
            <person name="Keller J."/>
        </authorList>
    </citation>
    <scope>NUCLEOTIDE SEQUENCE [LARGE SCALE GENOMIC DNA]</scope>
    <source>
        <strain evidence="10 11">SAG 2036</strain>
    </source>
</reference>
<evidence type="ECO:0000256" key="5">
    <source>
        <dbReference type="ARBA" id="ARBA00022801"/>
    </source>
</evidence>
<comment type="cofactor">
    <cofactor evidence="1">
        <name>Zn(2+)</name>
        <dbReference type="ChEBI" id="CHEBI:29105"/>
    </cofactor>
</comment>
<dbReference type="PROSITE" id="PS51432">
    <property type="entry name" value="AP_NUCLEASE_F2_4"/>
    <property type="match status" value="1"/>
</dbReference>
<dbReference type="AlphaFoldDB" id="A0AAW1NNL9"/>
<evidence type="ECO:0000256" key="3">
    <source>
        <dbReference type="ARBA" id="ARBA00022723"/>
    </source>
</evidence>
<dbReference type="PANTHER" id="PTHR21445:SF0">
    <property type="entry name" value="APURINIC-APYRIMIDINIC ENDONUCLEASE"/>
    <property type="match status" value="1"/>
</dbReference>
<keyword evidence="7" id="KW-0234">DNA repair</keyword>
<dbReference type="Pfam" id="PF01261">
    <property type="entry name" value="AP_endonuc_2"/>
    <property type="match status" value="1"/>
</dbReference>
<comment type="similarity">
    <text evidence="2">Belongs to the AP endonuclease 2 family.</text>
</comment>
<feature type="region of interest" description="Disordered" evidence="8">
    <location>
        <begin position="1"/>
        <end position="97"/>
    </location>
</feature>
<feature type="domain" description="Xylose isomerase-like TIM barrel" evidence="9">
    <location>
        <begin position="139"/>
        <end position="393"/>
    </location>
</feature>
<accession>A0AAW1NNL9</accession>
<keyword evidence="3" id="KW-0479">Metal-binding</keyword>
<dbReference type="GO" id="GO:0003677">
    <property type="term" value="F:DNA binding"/>
    <property type="evidence" value="ECO:0007669"/>
    <property type="project" value="InterPro"/>
</dbReference>
<dbReference type="Gene3D" id="3.20.20.150">
    <property type="entry name" value="Divalent-metal-dependent TIM barrel enzymes"/>
    <property type="match status" value="1"/>
</dbReference>
<dbReference type="InterPro" id="IPR018246">
    <property type="entry name" value="AP_endonuc_F2_Zn_BS"/>
</dbReference>
<dbReference type="Proteomes" id="UP001465755">
    <property type="component" value="Unassembled WGS sequence"/>
</dbReference>
<dbReference type="GO" id="GO:0005634">
    <property type="term" value="C:nucleus"/>
    <property type="evidence" value="ECO:0007669"/>
    <property type="project" value="TreeGrafter"/>
</dbReference>
<evidence type="ECO:0000256" key="8">
    <source>
        <dbReference type="SAM" id="MobiDB-lite"/>
    </source>
</evidence>
<dbReference type="FunFam" id="3.20.20.150:FF:000001">
    <property type="entry name" value="Probable endonuclease 4"/>
    <property type="match status" value="1"/>
</dbReference>